<dbReference type="InterPro" id="IPR005064">
    <property type="entry name" value="BUG"/>
</dbReference>
<name>E1R6U6_SEDSS</name>
<dbReference type="SUPFAM" id="SSF53850">
    <property type="entry name" value="Periplasmic binding protein-like II"/>
    <property type="match status" value="1"/>
</dbReference>
<gene>
    <name evidence="3" type="ordered locus">Spirs_0068</name>
</gene>
<feature type="signal peptide" evidence="2">
    <location>
        <begin position="1"/>
        <end position="21"/>
    </location>
</feature>
<dbReference type="eggNOG" id="COG3181">
    <property type="taxonomic scope" value="Bacteria"/>
</dbReference>
<comment type="similarity">
    <text evidence="1">Belongs to the UPF0065 (bug) family.</text>
</comment>
<evidence type="ECO:0000256" key="2">
    <source>
        <dbReference type="SAM" id="SignalP"/>
    </source>
</evidence>
<dbReference type="EMBL" id="CP002116">
    <property type="protein sequence ID" value="ADK79228.1"/>
    <property type="molecule type" value="Genomic_DNA"/>
</dbReference>
<evidence type="ECO:0000313" key="4">
    <source>
        <dbReference type="Proteomes" id="UP000002318"/>
    </source>
</evidence>
<dbReference type="Gene3D" id="3.40.190.10">
    <property type="entry name" value="Periplasmic binding protein-like II"/>
    <property type="match status" value="1"/>
</dbReference>
<evidence type="ECO:0000256" key="1">
    <source>
        <dbReference type="ARBA" id="ARBA00006987"/>
    </source>
</evidence>
<evidence type="ECO:0000313" key="3">
    <source>
        <dbReference type="EMBL" id="ADK79228.1"/>
    </source>
</evidence>
<dbReference type="OrthoDB" id="8880247at2"/>
<dbReference type="PIRSF" id="PIRSF017082">
    <property type="entry name" value="YflP"/>
    <property type="match status" value="1"/>
</dbReference>
<dbReference type="InterPro" id="IPR042100">
    <property type="entry name" value="Bug_dom1"/>
</dbReference>
<dbReference type="AlphaFoldDB" id="E1R6U6"/>
<reference evidence="3 4" key="1">
    <citation type="journal article" date="2010" name="Stand. Genomic Sci.">
        <title>Complete genome sequence of Spirochaeta smaragdinae type strain (SEBR 4228).</title>
        <authorList>
            <person name="Mavromatis K."/>
            <person name="Yasawong M."/>
            <person name="Chertkov O."/>
            <person name="Lapidus A."/>
            <person name="Lucas S."/>
            <person name="Nolan M."/>
            <person name="Del Rio T.G."/>
            <person name="Tice H."/>
            <person name="Cheng J.F."/>
            <person name="Pitluck S."/>
            <person name="Liolios K."/>
            <person name="Ivanova N."/>
            <person name="Tapia R."/>
            <person name="Han C."/>
            <person name="Bruce D."/>
            <person name="Goodwin L."/>
            <person name="Pati A."/>
            <person name="Chen A."/>
            <person name="Palaniappan K."/>
            <person name="Land M."/>
            <person name="Hauser L."/>
            <person name="Chang Y.J."/>
            <person name="Jeffries C.D."/>
            <person name="Detter J.C."/>
            <person name="Rohde M."/>
            <person name="Brambilla E."/>
            <person name="Spring S."/>
            <person name="Goker M."/>
            <person name="Sikorski J."/>
            <person name="Woyke T."/>
            <person name="Bristow J."/>
            <person name="Eisen J.A."/>
            <person name="Markowitz V."/>
            <person name="Hugenholtz P."/>
            <person name="Klenk H.P."/>
            <person name="Kyrpides N.C."/>
        </authorList>
    </citation>
    <scope>NUCLEOTIDE SEQUENCE [LARGE SCALE GENOMIC DNA]</scope>
    <source>
        <strain evidence="4">DSM 11293 / JCM 15392 / SEBR 4228</strain>
    </source>
</reference>
<dbReference type="PANTHER" id="PTHR42928:SF5">
    <property type="entry name" value="BLR1237 PROTEIN"/>
    <property type="match status" value="1"/>
</dbReference>
<evidence type="ECO:0008006" key="5">
    <source>
        <dbReference type="Google" id="ProtNLM"/>
    </source>
</evidence>
<feature type="chain" id="PRO_5003150631" description="Extra-cytoplasmic solute receptor" evidence="2">
    <location>
        <begin position="22"/>
        <end position="321"/>
    </location>
</feature>
<dbReference type="KEGG" id="ssm:Spirs_0068"/>
<dbReference type="Pfam" id="PF03401">
    <property type="entry name" value="TctC"/>
    <property type="match status" value="1"/>
</dbReference>
<dbReference type="HOGENOM" id="CLU_045683_1_2_12"/>
<dbReference type="RefSeq" id="WP_013252692.1">
    <property type="nucleotide sequence ID" value="NC_014364.1"/>
</dbReference>
<dbReference type="Gene3D" id="3.40.190.150">
    <property type="entry name" value="Bordetella uptake gene, domain 1"/>
    <property type="match status" value="1"/>
</dbReference>
<keyword evidence="4" id="KW-1185">Reference proteome</keyword>
<dbReference type="CDD" id="cd07012">
    <property type="entry name" value="PBP2_Bug_TTT"/>
    <property type="match status" value="1"/>
</dbReference>
<dbReference type="PANTHER" id="PTHR42928">
    <property type="entry name" value="TRICARBOXYLATE-BINDING PROTEIN"/>
    <property type="match status" value="1"/>
</dbReference>
<dbReference type="Proteomes" id="UP000002318">
    <property type="component" value="Chromosome"/>
</dbReference>
<accession>E1R6U6</accession>
<protein>
    <recommendedName>
        <fullName evidence="5">Extra-cytoplasmic solute receptor</fullName>
    </recommendedName>
</protein>
<keyword evidence="2" id="KW-0732">Signal</keyword>
<dbReference type="STRING" id="573413.Spirs_0068"/>
<proteinExistence type="inferred from homology"/>
<sequence length="321" mass="33729">MKKKITMVLIALLAVGTLCFANGQSEGQPFPAKEVTIVVPYSPGGASDTVTRIIAKNTESALGVPVIVTNKTGASGSIGMDYVRKSTPDGYTISYMPVESTMVSALGYTDLAPADFDFVAGAMTLSAALTVRADAPWDSVEEFLAYAKANPGKLNIGNSGTGSIWHIAAASIEESQGVQFNHVPFEGAAPAIAALLGGHIDAITVSDAEVLPNVKNGDFKVLAVMGNERSATLPEVPTLKDLGIDVAVFGWGGFAVPKGTPDDVKAILGAAFKVGIGSADFAQLCKERGFTQKYMTGKEIQEFAQEQYEYYSKLIPKLGIH</sequence>
<organism evidence="3 4">
    <name type="scientific">Sediminispirochaeta smaragdinae (strain DSM 11293 / JCM 15392 / SEBR 4228)</name>
    <name type="common">Spirochaeta smaragdinae</name>
    <dbReference type="NCBI Taxonomy" id="573413"/>
    <lineage>
        <taxon>Bacteria</taxon>
        <taxon>Pseudomonadati</taxon>
        <taxon>Spirochaetota</taxon>
        <taxon>Spirochaetia</taxon>
        <taxon>Spirochaetales</taxon>
        <taxon>Spirochaetaceae</taxon>
        <taxon>Sediminispirochaeta</taxon>
    </lineage>
</organism>